<dbReference type="PANTHER" id="PTHR21301">
    <property type="entry name" value="REVERSE TRANSCRIPTASE"/>
    <property type="match status" value="1"/>
</dbReference>
<dbReference type="PANTHER" id="PTHR21301:SF10">
    <property type="entry name" value="REVERSE TRANSCRIPTASE DOMAIN-CONTAINING PROTEIN"/>
    <property type="match status" value="1"/>
</dbReference>
<sequence length="155" mass="18063">MASEKLQHFSNLTVKQVHTKTPLKPLLYFRYIDDIFFLWPHGLPSLNDFFSFCNNFHSSIKFTFDYSETEISFLDVLVKLGNSSIATTLFCKPTDTHGYLNFFSSHHISVKRAIVFSQCLRIRRICSSQSEYDKHVCNLVGYFLNNNYPLFIISP</sequence>
<evidence type="ECO:0000313" key="2">
    <source>
        <dbReference type="EMBL" id="KAJ8047424.1"/>
    </source>
</evidence>
<keyword evidence="3" id="KW-1185">Reference proteome</keyword>
<proteinExistence type="predicted"/>
<evidence type="ECO:0000313" key="3">
    <source>
        <dbReference type="Proteomes" id="UP001152320"/>
    </source>
</evidence>
<dbReference type="InterPro" id="IPR058912">
    <property type="entry name" value="HTH_animal"/>
</dbReference>
<feature type="domain" description="Helix-turn-helix" evidence="1">
    <location>
        <begin position="99"/>
        <end position="153"/>
    </location>
</feature>
<organism evidence="2 3">
    <name type="scientific">Holothuria leucospilota</name>
    <name type="common">Black long sea cucumber</name>
    <name type="synonym">Mertensiothuria leucospilota</name>
    <dbReference type="NCBI Taxonomy" id="206669"/>
    <lineage>
        <taxon>Eukaryota</taxon>
        <taxon>Metazoa</taxon>
        <taxon>Echinodermata</taxon>
        <taxon>Eleutherozoa</taxon>
        <taxon>Echinozoa</taxon>
        <taxon>Holothuroidea</taxon>
        <taxon>Aspidochirotacea</taxon>
        <taxon>Aspidochirotida</taxon>
        <taxon>Holothuriidae</taxon>
        <taxon>Holothuria</taxon>
    </lineage>
</organism>
<name>A0A9Q1CMT8_HOLLE</name>
<protein>
    <recommendedName>
        <fullName evidence="1">Helix-turn-helix domain-containing protein</fullName>
    </recommendedName>
</protein>
<comment type="caution">
    <text evidence="2">The sequence shown here is derived from an EMBL/GenBank/DDBJ whole genome shotgun (WGS) entry which is preliminary data.</text>
</comment>
<dbReference type="Pfam" id="PF26215">
    <property type="entry name" value="HTH_animal"/>
    <property type="match status" value="1"/>
</dbReference>
<accession>A0A9Q1CMT8</accession>
<dbReference type="AlphaFoldDB" id="A0A9Q1CMT8"/>
<evidence type="ECO:0000259" key="1">
    <source>
        <dbReference type="Pfam" id="PF26215"/>
    </source>
</evidence>
<dbReference type="EMBL" id="JAIZAY010000002">
    <property type="protein sequence ID" value="KAJ8047424.1"/>
    <property type="molecule type" value="Genomic_DNA"/>
</dbReference>
<gene>
    <name evidence="2" type="ORF">HOLleu_06415</name>
</gene>
<reference evidence="2" key="1">
    <citation type="submission" date="2021-10" db="EMBL/GenBank/DDBJ databases">
        <title>Tropical sea cucumber genome reveals ecological adaptation and Cuvierian tubules defense mechanism.</title>
        <authorList>
            <person name="Chen T."/>
        </authorList>
    </citation>
    <scope>NUCLEOTIDE SEQUENCE</scope>
    <source>
        <strain evidence="2">Nanhai2018</strain>
        <tissue evidence="2">Muscle</tissue>
    </source>
</reference>
<dbReference type="Proteomes" id="UP001152320">
    <property type="component" value="Chromosome 2"/>
</dbReference>
<dbReference type="OrthoDB" id="10018421at2759"/>